<dbReference type="RefSeq" id="WP_074587985.1">
    <property type="nucleotide sequence ID" value="NZ_FNEI01000004.1"/>
</dbReference>
<dbReference type="Proteomes" id="UP000182130">
    <property type="component" value="Unassembled WGS sequence"/>
</dbReference>
<accession>A0A1G8NC03</accession>
<dbReference type="AlphaFoldDB" id="A0A1G8NC03"/>
<evidence type="ECO:0000313" key="2">
    <source>
        <dbReference type="Proteomes" id="UP000182130"/>
    </source>
</evidence>
<proteinExistence type="predicted"/>
<organism evidence="1 2">
    <name type="scientific">Arthrobacter cupressi</name>
    <dbReference type="NCBI Taxonomy" id="1045773"/>
    <lineage>
        <taxon>Bacteria</taxon>
        <taxon>Bacillati</taxon>
        <taxon>Actinomycetota</taxon>
        <taxon>Actinomycetes</taxon>
        <taxon>Micrococcales</taxon>
        <taxon>Micrococcaceae</taxon>
        <taxon>Arthrobacter</taxon>
    </lineage>
</organism>
<dbReference type="STRING" id="1045773.SAMN05216555_104208"/>
<gene>
    <name evidence="1" type="ORF">SAMN05216555_104208</name>
</gene>
<keyword evidence="2" id="KW-1185">Reference proteome</keyword>
<dbReference type="OrthoDB" id="4954009at2"/>
<sequence length="91" mass="9831">MAERNDDHWVLIGRDQLRGSLAGTCAFVALLCWWIGLTGYVNAGGFASGAGGVLVFLMPPAWITALAVVLMRGVIHHPPKTVRHTPRRPGK</sequence>
<name>A0A1G8NC03_9MICC</name>
<dbReference type="EMBL" id="FNEI01000004">
    <property type="protein sequence ID" value="SDI77799.1"/>
    <property type="molecule type" value="Genomic_DNA"/>
</dbReference>
<reference evidence="2" key="1">
    <citation type="submission" date="2016-10" db="EMBL/GenBank/DDBJ databases">
        <authorList>
            <person name="Varghese N."/>
            <person name="Submissions S."/>
        </authorList>
    </citation>
    <scope>NUCLEOTIDE SEQUENCE [LARGE SCALE GENOMIC DNA]</scope>
    <source>
        <strain evidence="2">CGMCC 1.10783</strain>
    </source>
</reference>
<evidence type="ECO:0000313" key="1">
    <source>
        <dbReference type="EMBL" id="SDI77799.1"/>
    </source>
</evidence>
<protein>
    <submittedName>
        <fullName evidence="1">Uncharacterized protein</fullName>
    </submittedName>
</protein>